<gene>
    <name evidence="1" type="ORF">ABXS69_08520</name>
</gene>
<organism evidence="1">
    <name type="scientific">Actinomyces timonensis</name>
    <dbReference type="NCBI Taxonomy" id="1288391"/>
    <lineage>
        <taxon>Bacteria</taxon>
        <taxon>Bacillati</taxon>
        <taxon>Actinomycetota</taxon>
        <taxon>Actinomycetes</taxon>
        <taxon>Actinomycetales</taxon>
        <taxon>Actinomycetaceae</taxon>
        <taxon>Actinomyces</taxon>
    </lineage>
</organism>
<proteinExistence type="predicted"/>
<dbReference type="RefSeq" id="WP_366180256.1">
    <property type="nucleotide sequence ID" value="NZ_CP159989.1"/>
</dbReference>
<evidence type="ECO:0000313" key="1">
    <source>
        <dbReference type="EMBL" id="XCP82005.1"/>
    </source>
</evidence>
<protein>
    <submittedName>
        <fullName evidence="1">Uncharacterized protein</fullName>
    </submittedName>
</protein>
<name>A0AAU8N029_9ACTO</name>
<accession>A0AAU8N029</accession>
<dbReference type="AlphaFoldDB" id="A0AAU8N029"/>
<dbReference type="EMBL" id="CP159989">
    <property type="protein sequence ID" value="XCP82005.1"/>
    <property type="molecule type" value="Genomic_DNA"/>
</dbReference>
<reference evidence="1" key="1">
    <citation type="submission" date="2024-05" db="EMBL/GenBank/DDBJ databases">
        <title>Draft genome assemblies of 36 bacteria isolated from hibernating arctic ground squirrels.</title>
        <authorList>
            <person name="McKee H."/>
            <person name="Mullen L."/>
            <person name="Drown D.M."/>
            <person name="Duddleston K.N."/>
        </authorList>
    </citation>
    <scope>NUCLEOTIDE SEQUENCE</scope>
    <source>
        <strain evidence="1">AR004</strain>
    </source>
</reference>
<sequence>MGDLTNTARVLLSEFTHEQIPLVARGIEWQCWRCHLRTWIPALIHVDGHTDIYSVIRTVSGLQLAYLRECLIISGSPLTHTIKTRHSKRGGSYLSHGCPSCDALAGAFFLNEAVTEVLASNTVGDLPTLITFRRPNIEYILIAADRDHSHWYDD</sequence>